<proteinExistence type="predicted"/>
<reference evidence="1" key="1">
    <citation type="submission" date="2021-05" db="EMBL/GenBank/DDBJ databases">
        <authorList>
            <person name="Alioto T."/>
            <person name="Alioto T."/>
            <person name="Gomez Garrido J."/>
        </authorList>
    </citation>
    <scope>NUCLEOTIDE SEQUENCE</scope>
</reference>
<dbReference type="EMBL" id="HBUF01080397">
    <property type="protein sequence ID" value="CAG6632671.1"/>
    <property type="molecule type" value="Transcribed_RNA"/>
</dbReference>
<name>A0A8D8QIY3_9HEMI</name>
<dbReference type="AlphaFoldDB" id="A0A8D8QIY3"/>
<organism evidence="1">
    <name type="scientific">Cacopsylla melanoneura</name>
    <dbReference type="NCBI Taxonomy" id="428564"/>
    <lineage>
        <taxon>Eukaryota</taxon>
        <taxon>Metazoa</taxon>
        <taxon>Ecdysozoa</taxon>
        <taxon>Arthropoda</taxon>
        <taxon>Hexapoda</taxon>
        <taxon>Insecta</taxon>
        <taxon>Pterygota</taxon>
        <taxon>Neoptera</taxon>
        <taxon>Paraneoptera</taxon>
        <taxon>Hemiptera</taxon>
        <taxon>Sternorrhyncha</taxon>
        <taxon>Psylloidea</taxon>
        <taxon>Psyllidae</taxon>
        <taxon>Psyllinae</taxon>
        <taxon>Cacopsylla</taxon>
    </lineage>
</organism>
<evidence type="ECO:0000313" key="1">
    <source>
        <dbReference type="EMBL" id="CAG6632671.1"/>
    </source>
</evidence>
<sequence>MEARLQSIEDNLTAFGVALEAAKSDSATTVAPNNPLALLETSFNLFRSQVSEELKQIKVELSSHGTYLDRQETYTRRNCVLLHGVPEADAGTEEQCEGAALRVFADKLQVVVTSDQIDRSHRLGPKRGPAARPRPIIVKFISYKTKKLVYTNKKKLKDTHLLISESLTKLRMEILKTARESFEGRNVWTSDGKIIVKQETGQGTKFVSLTTKLELTDLLAQTRLDVSRFSGSQQLISGVTYQRGGGTTSHT</sequence>
<accession>A0A8D8QIY3</accession>
<dbReference type="Gene3D" id="3.30.70.1820">
    <property type="entry name" value="L1 transposable element, RRM domain"/>
    <property type="match status" value="1"/>
</dbReference>
<protein>
    <submittedName>
        <fullName evidence="1">Uncharacterized protein</fullName>
    </submittedName>
</protein>